<feature type="compositionally biased region" description="Basic and acidic residues" evidence="1">
    <location>
        <begin position="339"/>
        <end position="352"/>
    </location>
</feature>
<dbReference type="EMBL" id="UGJJ01000002">
    <property type="protein sequence ID" value="STR02847.1"/>
    <property type="molecule type" value="Genomic_DNA"/>
</dbReference>
<feature type="compositionally biased region" description="Basic and acidic residues" evidence="1">
    <location>
        <begin position="407"/>
        <end position="416"/>
    </location>
</feature>
<reference evidence="3 4" key="1">
    <citation type="submission" date="2018-06" db="EMBL/GenBank/DDBJ databases">
        <authorList>
            <consortium name="Pathogen Informatics"/>
            <person name="Doyle S."/>
        </authorList>
    </citation>
    <scope>NUCLEOTIDE SEQUENCE [LARGE SCALE GENOMIC DNA]</scope>
    <source>
        <strain evidence="3 4">NCTC13336</strain>
    </source>
</reference>
<evidence type="ECO:0000256" key="1">
    <source>
        <dbReference type="SAM" id="MobiDB-lite"/>
    </source>
</evidence>
<sequence length="466" mass="51296">MKKALHKLQTLLLAALLLTGLLPAATADPLADLMRLQQDIQARDFEPGGKYHLFGNARGSVGNRRDTLAPAYHSAWNTGRAQYEGTVRYETRFSNHGHDEHTPFEQHDSRNRFQDAPDLSDGFGVYRIEWTGSQIHPADGYDGPQGGGYPKPKGARDLYSYHVKGSITRIKPPTADERPFGERWQEASRSAADNYLRRMRENGELIMKHNPDRNIAGNAGEVVRGLIGAGVTNFFATGFEGLGFPAIIGKGGEIAAGAADQYVNQGFSRLPPEARAHAVESYADAAIAAQSGYEKARQWVRKHPNTAEVFGAAAESFALRNAATHGFSSKKPASSDFGDAAKGKWEQRREMSSTDGEMAGGNKPINPYQKSAKEMAVELSREIGNKHSVGFQSGEKIGHIDLVGKAHTDKKTEKSYKTPHVQASPKQRRPNGTMQPIKKREEIREASKNDIRTARKLAIRKGWLKK</sequence>
<feature type="region of interest" description="Disordered" evidence="1">
    <location>
        <begin position="326"/>
        <end position="367"/>
    </location>
</feature>
<evidence type="ECO:0000313" key="4">
    <source>
        <dbReference type="Proteomes" id="UP000254293"/>
    </source>
</evidence>
<accession>A0A377R261</accession>
<dbReference type="Pfam" id="PF06255">
    <property type="entry name" value="MafB"/>
    <property type="match status" value="1"/>
</dbReference>
<feature type="chain" id="PRO_5016878264" evidence="2">
    <location>
        <begin position="28"/>
        <end position="466"/>
    </location>
</feature>
<keyword evidence="2" id="KW-0732">Signal</keyword>
<name>A0A377R261_9NEIS</name>
<evidence type="ECO:0000256" key="2">
    <source>
        <dbReference type="SAM" id="SignalP"/>
    </source>
</evidence>
<gene>
    <name evidence="3" type="ORF">NCTC13336_01734</name>
</gene>
<evidence type="ECO:0000313" key="3">
    <source>
        <dbReference type="EMBL" id="STR02847.1"/>
    </source>
</evidence>
<dbReference type="RefSeq" id="WP_115308727.1">
    <property type="nucleotide sequence ID" value="NZ_CP091516.1"/>
</dbReference>
<organism evidence="3 4">
    <name type="scientific">Kingella potus</name>
    <dbReference type="NCBI Taxonomy" id="265175"/>
    <lineage>
        <taxon>Bacteria</taxon>
        <taxon>Pseudomonadati</taxon>
        <taxon>Pseudomonadota</taxon>
        <taxon>Betaproteobacteria</taxon>
        <taxon>Neisseriales</taxon>
        <taxon>Neisseriaceae</taxon>
        <taxon>Kingella</taxon>
    </lineage>
</organism>
<keyword evidence="4" id="KW-1185">Reference proteome</keyword>
<feature type="compositionally biased region" description="Basic and acidic residues" evidence="1">
    <location>
        <begin position="438"/>
        <end position="451"/>
    </location>
</feature>
<dbReference type="InterPro" id="IPR008106">
    <property type="entry name" value="Adhesin_MafB"/>
</dbReference>
<feature type="region of interest" description="Disordered" evidence="1">
    <location>
        <begin position="407"/>
        <end position="451"/>
    </location>
</feature>
<dbReference type="PRINTS" id="PR01732">
    <property type="entry name" value="ADHESINMAFB"/>
</dbReference>
<dbReference type="Proteomes" id="UP000254293">
    <property type="component" value="Unassembled WGS sequence"/>
</dbReference>
<feature type="signal peptide" evidence="2">
    <location>
        <begin position="1"/>
        <end position="27"/>
    </location>
</feature>
<protein>
    <submittedName>
        <fullName evidence="3">Protein of uncharacterized function (DUF1020)</fullName>
    </submittedName>
</protein>
<dbReference type="AlphaFoldDB" id="A0A377R261"/>
<dbReference type="OrthoDB" id="8608579at2"/>
<proteinExistence type="predicted"/>